<dbReference type="SUPFAM" id="SSF52540">
    <property type="entry name" value="P-loop containing nucleoside triphosphate hydrolases"/>
    <property type="match status" value="2"/>
</dbReference>
<comment type="catalytic activity">
    <reaction evidence="12 15">
        <text>Couples ATP hydrolysis with the unwinding of duplex DNA by translocating in the 3'-5' direction.</text>
        <dbReference type="EC" id="5.6.2.4"/>
    </reaction>
</comment>
<gene>
    <name evidence="18" type="primary">recG</name>
    <name evidence="18" type="ORF">RICGR_0569</name>
</gene>
<feature type="domain" description="Helicase C-terminal" evidence="17">
    <location>
        <begin position="510"/>
        <end position="655"/>
    </location>
</feature>
<comment type="catalytic activity">
    <reaction evidence="14 15">
        <text>ATP + H2O = ADP + phosphate + H(+)</text>
        <dbReference type="Rhea" id="RHEA:13065"/>
        <dbReference type="ChEBI" id="CHEBI:15377"/>
        <dbReference type="ChEBI" id="CHEBI:15378"/>
        <dbReference type="ChEBI" id="CHEBI:30616"/>
        <dbReference type="ChEBI" id="CHEBI:43474"/>
        <dbReference type="ChEBI" id="CHEBI:456216"/>
        <dbReference type="EC" id="5.6.2.4"/>
    </reaction>
</comment>
<dbReference type="PROSITE" id="PS51192">
    <property type="entry name" value="HELICASE_ATP_BIND_1"/>
    <property type="match status" value="1"/>
</dbReference>
<dbReference type="NCBIfam" id="NF008168">
    <property type="entry name" value="PRK10917.2-2"/>
    <property type="match status" value="1"/>
</dbReference>
<dbReference type="NCBIfam" id="TIGR00643">
    <property type="entry name" value="recG"/>
    <property type="match status" value="1"/>
</dbReference>
<evidence type="ECO:0000256" key="9">
    <source>
        <dbReference type="ARBA" id="ARBA00023172"/>
    </source>
</evidence>
<dbReference type="InterPro" id="IPR047112">
    <property type="entry name" value="RecG/Mfd"/>
</dbReference>
<dbReference type="AlphaFoldDB" id="A8PLX5"/>
<name>A8PLX5_9COXI</name>
<proteinExistence type="inferred from homology"/>
<reference evidence="18" key="1">
    <citation type="submission" date="2006-04" db="EMBL/GenBank/DDBJ databases">
        <authorList>
            <person name="Seshadri R."/>
            <person name="Federici B.A."/>
        </authorList>
    </citation>
    <scope>NUCLEOTIDE SEQUENCE [LARGE SCALE GENOMIC DNA]</scope>
</reference>
<evidence type="ECO:0000259" key="17">
    <source>
        <dbReference type="PROSITE" id="PS51194"/>
    </source>
</evidence>
<evidence type="ECO:0000313" key="18">
    <source>
        <dbReference type="EMBL" id="EDP46129.1"/>
    </source>
</evidence>
<evidence type="ECO:0000256" key="8">
    <source>
        <dbReference type="ARBA" id="ARBA00023125"/>
    </source>
</evidence>
<dbReference type="SMART" id="SM00487">
    <property type="entry name" value="DEXDc"/>
    <property type="match status" value="1"/>
</dbReference>
<evidence type="ECO:0000256" key="2">
    <source>
        <dbReference type="ARBA" id="ARBA00017846"/>
    </source>
</evidence>
<evidence type="ECO:0000313" key="19">
    <source>
        <dbReference type="Proteomes" id="UP000054075"/>
    </source>
</evidence>
<dbReference type="Gene3D" id="2.40.50.140">
    <property type="entry name" value="Nucleic acid-binding proteins"/>
    <property type="match status" value="1"/>
</dbReference>
<evidence type="ECO:0000256" key="6">
    <source>
        <dbReference type="ARBA" id="ARBA00022806"/>
    </source>
</evidence>
<protein>
    <recommendedName>
        <fullName evidence="2 15">ATP-dependent DNA helicase RecG</fullName>
        <ecNumber evidence="13 15">5.6.2.4</ecNumber>
    </recommendedName>
</protein>
<dbReference type="InterPro" id="IPR033454">
    <property type="entry name" value="RecG_wedge"/>
</dbReference>
<evidence type="ECO:0000256" key="11">
    <source>
        <dbReference type="ARBA" id="ARBA00023235"/>
    </source>
</evidence>
<dbReference type="Pfam" id="PF17191">
    <property type="entry name" value="RecG_wedge"/>
    <property type="match status" value="1"/>
</dbReference>
<organism evidence="18 19">
    <name type="scientific">Rickettsiella grylli</name>
    <dbReference type="NCBI Taxonomy" id="59196"/>
    <lineage>
        <taxon>Bacteria</taxon>
        <taxon>Pseudomonadati</taxon>
        <taxon>Pseudomonadota</taxon>
        <taxon>Gammaproteobacteria</taxon>
        <taxon>Legionellales</taxon>
        <taxon>Coxiellaceae</taxon>
        <taxon>Rickettsiella</taxon>
    </lineage>
</organism>
<keyword evidence="7 15" id="KW-0067">ATP-binding</keyword>
<dbReference type="CDD" id="cd17992">
    <property type="entry name" value="DEXHc_RecG"/>
    <property type="match status" value="1"/>
</dbReference>
<evidence type="ECO:0000256" key="15">
    <source>
        <dbReference type="RuleBase" id="RU363016"/>
    </source>
</evidence>
<evidence type="ECO:0000256" key="7">
    <source>
        <dbReference type="ARBA" id="ARBA00022840"/>
    </source>
</evidence>
<reference evidence="18" key="2">
    <citation type="submission" date="2007-10" db="EMBL/GenBank/DDBJ databases">
        <authorList>
            <person name="Myers G.S."/>
        </authorList>
    </citation>
    <scope>NUCLEOTIDE SEQUENCE [LARGE SCALE GENOMIC DNA]</scope>
</reference>
<dbReference type="InterPro" id="IPR014001">
    <property type="entry name" value="Helicase_ATP-bd"/>
</dbReference>
<dbReference type="SMART" id="SM00490">
    <property type="entry name" value="HELICc"/>
    <property type="match status" value="1"/>
</dbReference>
<dbReference type="EMBL" id="AAQJ02000001">
    <property type="protein sequence ID" value="EDP46129.1"/>
    <property type="molecule type" value="Genomic_DNA"/>
</dbReference>
<dbReference type="PANTHER" id="PTHR47964:SF1">
    <property type="entry name" value="ATP-DEPENDENT DNA HELICASE HOMOLOG RECG, CHLOROPLASTIC"/>
    <property type="match status" value="1"/>
</dbReference>
<evidence type="ECO:0000256" key="10">
    <source>
        <dbReference type="ARBA" id="ARBA00023204"/>
    </source>
</evidence>
<dbReference type="Pfam" id="PF19833">
    <property type="entry name" value="RecG_dom3_C"/>
    <property type="match status" value="1"/>
</dbReference>
<keyword evidence="4 15" id="KW-0227">DNA damage</keyword>
<keyword evidence="9 15" id="KW-0233">DNA recombination</keyword>
<keyword evidence="6 15" id="KW-0347">Helicase</keyword>
<dbReference type="InterPro" id="IPR004609">
    <property type="entry name" value="ATP-dep_DNA_helicase_RecG"/>
</dbReference>
<comment type="caution">
    <text evidence="18">The sequence shown here is derived from an EMBL/GenBank/DDBJ whole genome shotgun (WGS) entry which is preliminary data.</text>
</comment>
<evidence type="ECO:0000256" key="13">
    <source>
        <dbReference type="ARBA" id="ARBA00034808"/>
    </source>
</evidence>
<keyword evidence="19" id="KW-1185">Reference proteome</keyword>
<dbReference type="GO" id="GO:0005524">
    <property type="term" value="F:ATP binding"/>
    <property type="evidence" value="ECO:0007669"/>
    <property type="project" value="UniProtKB-KW"/>
</dbReference>
<dbReference type="InterPro" id="IPR045562">
    <property type="entry name" value="RecG_dom3_C"/>
</dbReference>
<dbReference type="Pfam" id="PF00270">
    <property type="entry name" value="DEAD"/>
    <property type="match status" value="1"/>
</dbReference>
<dbReference type="GO" id="GO:0043138">
    <property type="term" value="F:3'-5' DNA helicase activity"/>
    <property type="evidence" value="ECO:0007669"/>
    <property type="project" value="UniProtKB-EC"/>
</dbReference>
<dbReference type="PROSITE" id="PS51194">
    <property type="entry name" value="HELICASE_CTER"/>
    <property type="match status" value="1"/>
</dbReference>
<keyword evidence="11" id="KW-0413">Isomerase</keyword>
<dbReference type="eggNOG" id="COG1200">
    <property type="taxonomic scope" value="Bacteria"/>
</dbReference>
<dbReference type="GO" id="GO:0003677">
    <property type="term" value="F:DNA binding"/>
    <property type="evidence" value="ECO:0007669"/>
    <property type="project" value="UniProtKB-KW"/>
</dbReference>
<dbReference type="Proteomes" id="UP000054075">
    <property type="component" value="Unassembled WGS sequence"/>
</dbReference>
<dbReference type="CDD" id="cd04488">
    <property type="entry name" value="RecG_wedge_OBF"/>
    <property type="match status" value="1"/>
</dbReference>
<dbReference type="EC" id="5.6.2.4" evidence="13 15"/>
<dbReference type="InterPro" id="IPR011545">
    <property type="entry name" value="DEAD/DEAH_box_helicase_dom"/>
</dbReference>
<dbReference type="SUPFAM" id="SSF50249">
    <property type="entry name" value="Nucleic acid-binding proteins"/>
    <property type="match status" value="1"/>
</dbReference>
<evidence type="ECO:0000256" key="1">
    <source>
        <dbReference type="ARBA" id="ARBA00007504"/>
    </source>
</evidence>
<dbReference type="Gene3D" id="3.40.50.300">
    <property type="entry name" value="P-loop containing nucleotide triphosphate hydrolases"/>
    <property type="match status" value="2"/>
</dbReference>
<comment type="function">
    <text evidence="15">Plays a critical role in recombination and DNA repair. Helps process Holliday junction intermediates to mature products by catalyzing branch migration. Has replication fork regression activity, unwinds stalled or blocked replication forks to make a HJ that can be resolved. Has a DNA unwinding activity characteristic of a DNA helicase with 3'-5' polarity.</text>
</comment>
<dbReference type="InterPro" id="IPR001650">
    <property type="entry name" value="Helicase_C-like"/>
</dbReference>
<evidence type="ECO:0000256" key="5">
    <source>
        <dbReference type="ARBA" id="ARBA00022801"/>
    </source>
</evidence>
<sequence length="721" mass="82767">MMQNLGLKNPNHGTKQTLAEISCTQLTGVGPKISHYLHKCGIHHLQDLLLHLPLRYENRTQLTPIRSVREGQHALITGIIQDHPLRIKNKKSYSCKLSDETGSVTLRFFHLKAKQIQQFKKGLRLLCFGPIHAQKNRFFEREMIHPDYEFLRPHQSPLLPPYLTSIYPSTPGMTQRLWHKLITQVFHLLFEMTTEKPFVHKQQHYFPDYLPEHLLKRIALPSLLDALYYIHRPPANAPLDLLARRKHIAQQRLALEELLAHSLSVQQMKKKRAAGIAPRFKLNSALMKRFQTALPFQLTSSQQRIIKEINQDMQRATPMQRLLQGDVGSGKTIVAAFAALLAIANHYQVALMAPTELLSEQHYQHFHRWLTPLGFHVVCLNARLQTTAKKQILDEIKTGKAHIAIGTHALFQNEVYFSNLGFIIIDEQHRFGVKQRLDLWKKSQQKNLQAHQLFMTATPIPRTLAMTSFTDLDISFLDELPPGRLPVKTLVIPERRRSKVIEKVRITCGEKKQVYWVCPLIEESGLQHYQAAETLFKTLKADLTDLRLGLIHGRLHSTEKESIMRDFKKGVIDLLVSTSIIEVGVDVSNANLMVIENAERLGLAQLHQLRGRVGRSSSKSCCILLYQSLSLLAKERLSIMRLSNDGFTIAQKDLELRGPGEIWGLRQTGWKQLRIACLKRDHDLIPQVLHLSTLLQTKYPYLIQPIIKRWAQSSDDTYSKV</sequence>
<dbReference type="GO" id="GO:0006281">
    <property type="term" value="P:DNA repair"/>
    <property type="evidence" value="ECO:0007669"/>
    <property type="project" value="UniProtKB-UniRule"/>
</dbReference>
<evidence type="ECO:0000256" key="12">
    <source>
        <dbReference type="ARBA" id="ARBA00034617"/>
    </source>
</evidence>
<dbReference type="NCBIfam" id="NF008163">
    <property type="entry name" value="PRK10917.1-1"/>
    <property type="match status" value="1"/>
</dbReference>
<dbReference type="InterPro" id="IPR027417">
    <property type="entry name" value="P-loop_NTPase"/>
</dbReference>
<keyword evidence="10 15" id="KW-0234">DNA repair</keyword>
<keyword evidence="8" id="KW-0238">DNA-binding</keyword>
<keyword evidence="3 15" id="KW-0547">Nucleotide-binding</keyword>
<evidence type="ECO:0000256" key="14">
    <source>
        <dbReference type="ARBA" id="ARBA00048988"/>
    </source>
</evidence>
<dbReference type="RefSeq" id="WP_006035115.1">
    <property type="nucleotide sequence ID" value="NZ_AAQJ02000001.1"/>
</dbReference>
<dbReference type="InterPro" id="IPR012340">
    <property type="entry name" value="NA-bd_OB-fold"/>
</dbReference>
<evidence type="ECO:0000259" key="16">
    <source>
        <dbReference type="PROSITE" id="PS51192"/>
    </source>
</evidence>
<evidence type="ECO:0000256" key="3">
    <source>
        <dbReference type="ARBA" id="ARBA00022741"/>
    </source>
</evidence>
<dbReference type="Pfam" id="PF00271">
    <property type="entry name" value="Helicase_C"/>
    <property type="match status" value="1"/>
</dbReference>
<evidence type="ECO:0000256" key="4">
    <source>
        <dbReference type="ARBA" id="ARBA00022763"/>
    </source>
</evidence>
<accession>A8PLX5</accession>
<dbReference type="PANTHER" id="PTHR47964">
    <property type="entry name" value="ATP-DEPENDENT DNA HELICASE HOMOLOG RECG, CHLOROPLASTIC"/>
    <property type="match status" value="1"/>
</dbReference>
<dbReference type="GO" id="GO:0006310">
    <property type="term" value="P:DNA recombination"/>
    <property type="evidence" value="ECO:0007669"/>
    <property type="project" value="UniProtKB-UniRule"/>
</dbReference>
<dbReference type="STRING" id="59196.RICGR_0569"/>
<comment type="similarity">
    <text evidence="1 15">Belongs to the helicase family. RecG subfamily.</text>
</comment>
<feature type="domain" description="Helicase ATP-binding" evidence="16">
    <location>
        <begin position="312"/>
        <end position="477"/>
    </location>
</feature>
<dbReference type="GO" id="GO:0016887">
    <property type="term" value="F:ATP hydrolysis activity"/>
    <property type="evidence" value="ECO:0007669"/>
    <property type="project" value="RHEA"/>
</dbReference>
<keyword evidence="5 15" id="KW-0378">Hydrolase</keyword>